<evidence type="ECO:0000256" key="2">
    <source>
        <dbReference type="ARBA" id="ARBA00022692"/>
    </source>
</evidence>
<comment type="caution">
    <text evidence="6">The sequence shown here is derived from an EMBL/GenBank/DDBJ whole genome shotgun (WGS) entry which is preliminary data.</text>
</comment>
<evidence type="ECO:0000256" key="4">
    <source>
        <dbReference type="ARBA" id="ARBA00023136"/>
    </source>
</evidence>
<evidence type="ECO:0000313" key="6">
    <source>
        <dbReference type="EMBL" id="RKF62197.1"/>
    </source>
</evidence>
<evidence type="ECO:0000256" key="1">
    <source>
        <dbReference type="ARBA" id="ARBA00004370"/>
    </source>
</evidence>
<protein>
    <submittedName>
        <fullName evidence="6">Uncharacterized protein</fullName>
    </submittedName>
</protein>
<dbReference type="AlphaFoldDB" id="A0A420HXQ4"/>
<keyword evidence="3 5" id="KW-1133">Transmembrane helix</keyword>
<keyword evidence="2 5" id="KW-0812">Transmembrane</keyword>
<dbReference type="GO" id="GO:0016020">
    <property type="term" value="C:membrane"/>
    <property type="evidence" value="ECO:0007669"/>
    <property type="project" value="UniProtKB-SubCell"/>
</dbReference>
<reference evidence="6 7" key="1">
    <citation type="journal article" date="2018" name="BMC Genomics">
        <title>Comparative genome analyses reveal sequence features reflecting distinct modes of host-adaptation between dicot and monocot powdery mildew.</title>
        <authorList>
            <person name="Wu Y."/>
            <person name="Ma X."/>
            <person name="Pan Z."/>
            <person name="Kale S.D."/>
            <person name="Song Y."/>
            <person name="King H."/>
            <person name="Zhang Q."/>
            <person name="Presley C."/>
            <person name="Deng X."/>
            <person name="Wei C.I."/>
            <person name="Xiao S."/>
        </authorList>
    </citation>
    <scope>NUCLEOTIDE SEQUENCE [LARGE SCALE GENOMIC DNA]</scope>
    <source>
        <strain evidence="6">UCSC1</strain>
    </source>
</reference>
<feature type="transmembrane region" description="Helical" evidence="5">
    <location>
        <begin position="51"/>
        <end position="75"/>
    </location>
</feature>
<organism evidence="6 7">
    <name type="scientific">Golovinomyces cichoracearum</name>
    <dbReference type="NCBI Taxonomy" id="62708"/>
    <lineage>
        <taxon>Eukaryota</taxon>
        <taxon>Fungi</taxon>
        <taxon>Dikarya</taxon>
        <taxon>Ascomycota</taxon>
        <taxon>Pezizomycotina</taxon>
        <taxon>Leotiomycetes</taxon>
        <taxon>Erysiphales</taxon>
        <taxon>Erysiphaceae</taxon>
        <taxon>Golovinomyces</taxon>
    </lineage>
</organism>
<name>A0A420HXQ4_9PEZI</name>
<evidence type="ECO:0000313" key="7">
    <source>
        <dbReference type="Proteomes" id="UP000285405"/>
    </source>
</evidence>
<proteinExistence type="predicted"/>
<keyword evidence="4 5" id="KW-0472">Membrane</keyword>
<gene>
    <name evidence="6" type="ORF">GcC1_149011</name>
</gene>
<evidence type="ECO:0000256" key="3">
    <source>
        <dbReference type="ARBA" id="ARBA00022989"/>
    </source>
</evidence>
<dbReference type="EMBL" id="MCBR01014941">
    <property type="protein sequence ID" value="RKF62197.1"/>
    <property type="molecule type" value="Genomic_DNA"/>
</dbReference>
<feature type="transmembrane region" description="Helical" evidence="5">
    <location>
        <begin position="12"/>
        <end position="31"/>
    </location>
</feature>
<dbReference type="Proteomes" id="UP000285405">
    <property type="component" value="Unassembled WGS sequence"/>
</dbReference>
<evidence type="ECO:0000256" key="5">
    <source>
        <dbReference type="SAM" id="Phobius"/>
    </source>
</evidence>
<sequence length="88" mass="9468">MKPVVSAIQAWSCIVISVFAIVILSVICVLFKSNHHSMMGSINDPPDGAAIAGTVFSAVIVYAVFLACCSFQAFLHVRESRRGVIRIS</sequence>
<dbReference type="Pfam" id="PF23489">
    <property type="entry name" value="V-ATPase_su_f"/>
    <property type="match status" value="1"/>
</dbReference>
<accession>A0A420HXQ4</accession>
<dbReference type="InterPro" id="IPR056552">
    <property type="entry name" value="Ribonucl_Kappa"/>
</dbReference>
<dbReference type="OrthoDB" id="67317at2759"/>
<comment type="subcellular location">
    <subcellularLocation>
        <location evidence="1">Membrane</location>
    </subcellularLocation>
</comment>